<dbReference type="HAMAP" id="MF_00374">
    <property type="entry name" value="Ribosomal_uL29"/>
    <property type="match status" value="1"/>
</dbReference>
<dbReference type="InterPro" id="IPR036049">
    <property type="entry name" value="Ribosomal_uL29_sf"/>
</dbReference>
<dbReference type="NCBIfam" id="TIGR00012">
    <property type="entry name" value="L29"/>
    <property type="match status" value="1"/>
</dbReference>
<evidence type="ECO:0000256" key="5">
    <source>
        <dbReference type="HAMAP-Rule" id="MF_00374"/>
    </source>
</evidence>
<accession>A0A1F6EHZ0</accession>
<name>A0A1F6EHZ0_9BACT</name>
<comment type="similarity">
    <text evidence="1 5">Belongs to the universal ribosomal protein uL29 family.</text>
</comment>
<dbReference type="GO" id="GO:1990904">
    <property type="term" value="C:ribonucleoprotein complex"/>
    <property type="evidence" value="ECO:0007669"/>
    <property type="project" value="UniProtKB-KW"/>
</dbReference>
<dbReference type="AlphaFoldDB" id="A0A1F6EHZ0"/>
<dbReference type="EMBL" id="MFLY01000004">
    <property type="protein sequence ID" value="OGG73266.1"/>
    <property type="molecule type" value="Genomic_DNA"/>
</dbReference>
<sequence length="66" mass="7767">MDLKKYSIEDLQKEIAKKRESLRTFRFGEAGSRARNVREGRTLRRDIARMLTEIKARELASKRANT</sequence>
<dbReference type="GO" id="GO:0006412">
    <property type="term" value="P:translation"/>
    <property type="evidence" value="ECO:0007669"/>
    <property type="project" value="UniProtKB-UniRule"/>
</dbReference>
<organism evidence="6 7">
    <name type="scientific">Candidatus Kaiserbacteria bacterium RIFCSPLOWO2_01_FULL_53_17</name>
    <dbReference type="NCBI Taxonomy" id="1798511"/>
    <lineage>
        <taxon>Bacteria</taxon>
        <taxon>Candidatus Kaiseribacteriota</taxon>
    </lineage>
</organism>
<evidence type="ECO:0000256" key="1">
    <source>
        <dbReference type="ARBA" id="ARBA00009254"/>
    </source>
</evidence>
<dbReference type="InterPro" id="IPR001854">
    <property type="entry name" value="Ribosomal_uL29"/>
</dbReference>
<dbReference type="Gene3D" id="1.10.287.310">
    <property type="match status" value="1"/>
</dbReference>
<dbReference type="GO" id="GO:0005840">
    <property type="term" value="C:ribosome"/>
    <property type="evidence" value="ECO:0007669"/>
    <property type="project" value="UniProtKB-KW"/>
</dbReference>
<dbReference type="GO" id="GO:0003735">
    <property type="term" value="F:structural constituent of ribosome"/>
    <property type="evidence" value="ECO:0007669"/>
    <property type="project" value="InterPro"/>
</dbReference>
<evidence type="ECO:0000256" key="4">
    <source>
        <dbReference type="ARBA" id="ARBA00035204"/>
    </source>
</evidence>
<keyword evidence="3 5" id="KW-0687">Ribonucleoprotein</keyword>
<dbReference type="Proteomes" id="UP000177306">
    <property type="component" value="Unassembled WGS sequence"/>
</dbReference>
<proteinExistence type="inferred from homology"/>
<evidence type="ECO:0000313" key="7">
    <source>
        <dbReference type="Proteomes" id="UP000177306"/>
    </source>
</evidence>
<evidence type="ECO:0000256" key="2">
    <source>
        <dbReference type="ARBA" id="ARBA00022980"/>
    </source>
</evidence>
<dbReference type="SUPFAM" id="SSF46561">
    <property type="entry name" value="Ribosomal protein L29 (L29p)"/>
    <property type="match status" value="1"/>
</dbReference>
<evidence type="ECO:0000313" key="6">
    <source>
        <dbReference type="EMBL" id="OGG73266.1"/>
    </source>
</evidence>
<reference evidence="6 7" key="1">
    <citation type="journal article" date="2016" name="Nat. Commun.">
        <title>Thousands of microbial genomes shed light on interconnected biogeochemical processes in an aquifer system.</title>
        <authorList>
            <person name="Anantharaman K."/>
            <person name="Brown C.T."/>
            <person name="Hug L.A."/>
            <person name="Sharon I."/>
            <person name="Castelle C.J."/>
            <person name="Probst A.J."/>
            <person name="Thomas B.C."/>
            <person name="Singh A."/>
            <person name="Wilkins M.J."/>
            <person name="Karaoz U."/>
            <person name="Brodie E.L."/>
            <person name="Williams K.H."/>
            <person name="Hubbard S.S."/>
            <person name="Banfield J.F."/>
        </authorList>
    </citation>
    <scope>NUCLEOTIDE SEQUENCE [LARGE SCALE GENOMIC DNA]</scope>
</reference>
<gene>
    <name evidence="5" type="primary">rpmC</name>
    <name evidence="6" type="ORF">A3A38_04025</name>
</gene>
<keyword evidence="2 5" id="KW-0689">Ribosomal protein</keyword>
<dbReference type="Pfam" id="PF00831">
    <property type="entry name" value="Ribosomal_L29"/>
    <property type="match status" value="1"/>
</dbReference>
<protein>
    <recommendedName>
        <fullName evidence="4 5">Large ribosomal subunit protein uL29</fullName>
    </recommendedName>
</protein>
<comment type="caution">
    <text evidence="6">The sequence shown here is derived from an EMBL/GenBank/DDBJ whole genome shotgun (WGS) entry which is preliminary data.</text>
</comment>
<evidence type="ECO:0000256" key="3">
    <source>
        <dbReference type="ARBA" id="ARBA00023274"/>
    </source>
</evidence>